<organism evidence="1 2">
    <name type="scientific">Effusibacillus dendaii</name>
    <dbReference type="NCBI Taxonomy" id="2743772"/>
    <lineage>
        <taxon>Bacteria</taxon>
        <taxon>Bacillati</taxon>
        <taxon>Bacillota</taxon>
        <taxon>Bacilli</taxon>
        <taxon>Bacillales</taxon>
        <taxon>Alicyclobacillaceae</taxon>
        <taxon>Effusibacillus</taxon>
    </lineage>
</organism>
<sequence>MWVVMQRLAELWTINKKRPLTEDEMKEMEQCLEANAKRAWKLATLENLSLVASMTNDMEWQHEICAEIEKLEKAH</sequence>
<dbReference type="AlphaFoldDB" id="A0A7I8D8F7"/>
<name>A0A7I8D8F7_9BACL</name>
<reference evidence="1 2" key="1">
    <citation type="submission" date="2020-08" db="EMBL/GenBank/DDBJ databases">
        <title>Complete Genome Sequence of Effusibacillus dendaii Strain skT53, Isolated from Farmland soil.</title>
        <authorList>
            <person name="Konishi T."/>
            <person name="Kawasaki H."/>
        </authorList>
    </citation>
    <scope>NUCLEOTIDE SEQUENCE [LARGE SCALE GENOMIC DNA]</scope>
    <source>
        <strain evidence="2">skT53</strain>
    </source>
</reference>
<gene>
    <name evidence="1" type="ORF">skT53_14180</name>
</gene>
<protein>
    <submittedName>
        <fullName evidence="1">Uncharacterized protein</fullName>
    </submittedName>
</protein>
<dbReference type="RefSeq" id="WP_200760437.1">
    <property type="nucleotide sequence ID" value="NZ_AP023366.1"/>
</dbReference>
<accession>A0A7I8D8F7</accession>
<proteinExistence type="predicted"/>
<keyword evidence="2" id="KW-1185">Reference proteome</keyword>
<evidence type="ECO:0000313" key="2">
    <source>
        <dbReference type="Proteomes" id="UP000593802"/>
    </source>
</evidence>
<dbReference type="Proteomes" id="UP000593802">
    <property type="component" value="Chromosome"/>
</dbReference>
<dbReference type="Pfam" id="PF24704">
    <property type="entry name" value="DUF7667"/>
    <property type="match status" value="1"/>
</dbReference>
<evidence type="ECO:0000313" key="1">
    <source>
        <dbReference type="EMBL" id="BCJ86433.1"/>
    </source>
</evidence>
<dbReference type="KEGG" id="eff:skT53_14180"/>
<dbReference type="InterPro" id="IPR056084">
    <property type="entry name" value="DUF7667"/>
</dbReference>
<dbReference type="EMBL" id="AP023366">
    <property type="protein sequence ID" value="BCJ86433.1"/>
    <property type="molecule type" value="Genomic_DNA"/>
</dbReference>